<keyword evidence="3" id="KW-1185">Reference proteome</keyword>
<reference evidence="2" key="2">
    <citation type="submission" date="2020-05" db="UniProtKB">
        <authorList>
            <consortium name="EnsemblMetazoa"/>
        </authorList>
    </citation>
    <scope>IDENTIFICATION</scope>
    <source>
        <strain evidence="2">FAR1</strain>
    </source>
</reference>
<evidence type="ECO:0000313" key="2">
    <source>
        <dbReference type="EnsemblMetazoa" id="AFAF006494-PA"/>
    </source>
</evidence>
<proteinExistence type="predicted"/>
<dbReference type="Proteomes" id="UP000075886">
    <property type="component" value="Unassembled WGS sequence"/>
</dbReference>
<name>A0A182QAU8_9DIPT</name>
<dbReference type="VEuPathDB" id="VectorBase:AFAF006494"/>
<accession>A0A182QAU8</accession>
<dbReference type="AlphaFoldDB" id="A0A182QAU8"/>
<protein>
    <submittedName>
        <fullName evidence="2">Uncharacterized protein</fullName>
    </submittedName>
</protein>
<organism evidence="2 3">
    <name type="scientific">Anopheles farauti</name>
    <dbReference type="NCBI Taxonomy" id="69004"/>
    <lineage>
        <taxon>Eukaryota</taxon>
        <taxon>Metazoa</taxon>
        <taxon>Ecdysozoa</taxon>
        <taxon>Arthropoda</taxon>
        <taxon>Hexapoda</taxon>
        <taxon>Insecta</taxon>
        <taxon>Pterygota</taxon>
        <taxon>Neoptera</taxon>
        <taxon>Endopterygota</taxon>
        <taxon>Diptera</taxon>
        <taxon>Nematocera</taxon>
        <taxon>Culicoidea</taxon>
        <taxon>Culicidae</taxon>
        <taxon>Anophelinae</taxon>
        <taxon>Anopheles</taxon>
    </lineage>
</organism>
<evidence type="ECO:0000313" key="3">
    <source>
        <dbReference type="Proteomes" id="UP000075886"/>
    </source>
</evidence>
<dbReference type="EnsemblMetazoa" id="AFAF006494-RA">
    <property type="protein sequence ID" value="AFAF006494-PA"/>
    <property type="gene ID" value="AFAF006494"/>
</dbReference>
<reference evidence="3" key="1">
    <citation type="submission" date="2014-01" db="EMBL/GenBank/DDBJ databases">
        <title>The Genome Sequence of Anopheles farauti FAR1 (V2).</title>
        <authorList>
            <consortium name="The Broad Institute Genomics Platform"/>
            <person name="Neafsey D.E."/>
            <person name="Besansky N."/>
            <person name="Howell P."/>
            <person name="Walton C."/>
            <person name="Young S.K."/>
            <person name="Zeng Q."/>
            <person name="Gargeya S."/>
            <person name="Fitzgerald M."/>
            <person name="Haas B."/>
            <person name="Abouelleil A."/>
            <person name="Allen A.W."/>
            <person name="Alvarado L."/>
            <person name="Arachchi H.M."/>
            <person name="Berlin A.M."/>
            <person name="Chapman S.B."/>
            <person name="Gainer-Dewar J."/>
            <person name="Goldberg J."/>
            <person name="Griggs A."/>
            <person name="Gujja S."/>
            <person name="Hansen M."/>
            <person name="Howarth C."/>
            <person name="Imamovic A."/>
            <person name="Ireland A."/>
            <person name="Larimer J."/>
            <person name="McCowan C."/>
            <person name="Murphy C."/>
            <person name="Pearson M."/>
            <person name="Poon T.W."/>
            <person name="Priest M."/>
            <person name="Roberts A."/>
            <person name="Saif S."/>
            <person name="Shea T."/>
            <person name="Sisk P."/>
            <person name="Sykes S."/>
            <person name="Wortman J."/>
            <person name="Nusbaum C."/>
            <person name="Birren B."/>
        </authorList>
    </citation>
    <scope>NUCLEOTIDE SEQUENCE [LARGE SCALE GENOMIC DNA]</scope>
    <source>
        <strain evidence="3">FAR1</strain>
    </source>
</reference>
<sequence>MSEFVIDAIRWSGLAATENSSVGAIVGGRILFPIGLGAADEAVVVGVHMPDGSEGFGFTRLNALCFMLSSSSFWLPSPASDSVSEMPQQHHHHHHHQQQPEMRRAIMKNKIEQTKHRQSRRKRAELIGILIRIERIIATHQITPALAGQVASNPDRAEGGNEEWEWRVGNGGGVLVAPLTTTTTLRHRALRQPEHVLGEQPLADVVHGQQFPHAPRNVQRVEVLVGVLVHVVAQHLLQLRLHRVALRDERIAEPADHRARWHLHVGRIGEPEMSTLLELKRKPLDEVAGGGRLGAEPAERTERVVVVLQRALRDGHRGETAAPVQMAVVVPGRCVLPQDRCAGGGRIVVMAARLVLLVGMASQRQRG</sequence>
<feature type="region of interest" description="Disordered" evidence="1">
    <location>
        <begin position="79"/>
        <end position="102"/>
    </location>
</feature>
<evidence type="ECO:0000256" key="1">
    <source>
        <dbReference type="SAM" id="MobiDB-lite"/>
    </source>
</evidence>
<dbReference type="EMBL" id="AXCN02001492">
    <property type="status" value="NOT_ANNOTATED_CDS"/>
    <property type="molecule type" value="Genomic_DNA"/>
</dbReference>